<dbReference type="PANTHER" id="PTHR12302:SF26">
    <property type="entry name" value="BLR1266 PROTEIN"/>
    <property type="match status" value="1"/>
</dbReference>
<dbReference type="SMART" id="SM00318">
    <property type="entry name" value="SNc"/>
    <property type="match status" value="1"/>
</dbReference>
<dbReference type="SUPFAM" id="SSF50199">
    <property type="entry name" value="Staphylococcal nuclease"/>
    <property type="match status" value="1"/>
</dbReference>
<evidence type="ECO:0000256" key="1">
    <source>
        <dbReference type="SAM" id="SignalP"/>
    </source>
</evidence>
<proteinExistence type="predicted"/>
<keyword evidence="1" id="KW-0732">Signal</keyword>
<reference evidence="3 4" key="1">
    <citation type="journal article" date="2017" name="Nat. Commun.">
        <title>In situ click chemistry generation of cyclooxygenase-2 inhibitors.</title>
        <authorList>
            <person name="Bhardwaj A."/>
            <person name="Kaur J."/>
            <person name="Wuest M."/>
            <person name="Wuest F."/>
        </authorList>
    </citation>
    <scope>NUCLEOTIDE SEQUENCE [LARGE SCALE GENOMIC DNA]</scope>
    <source>
        <strain evidence="3">S2_012_000_R3_94</strain>
    </source>
</reference>
<accession>A0A533I4J9</accession>
<dbReference type="AlphaFoldDB" id="A0A533I4J9"/>
<feature type="domain" description="TNase-like" evidence="2">
    <location>
        <begin position="33"/>
        <end position="149"/>
    </location>
</feature>
<dbReference type="Proteomes" id="UP000315344">
    <property type="component" value="Unassembled WGS sequence"/>
</dbReference>
<evidence type="ECO:0000313" key="4">
    <source>
        <dbReference type="Proteomes" id="UP000315344"/>
    </source>
</evidence>
<protein>
    <submittedName>
        <fullName evidence="3">Thermonuclease family protein</fullName>
    </submittedName>
</protein>
<feature type="chain" id="PRO_5021944188" evidence="1">
    <location>
        <begin position="21"/>
        <end position="155"/>
    </location>
</feature>
<name>A0A533I4J9_PARDE</name>
<dbReference type="InterPro" id="IPR035437">
    <property type="entry name" value="SNase_OB-fold_sf"/>
</dbReference>
<sequence length="155" mass="17455">MIHRLAVIAALVAFATPADARRWKPPRHPLPAAATTGVPTSIYDGDTFRFGKIPVRIWGIDAPEKDTRFGPAARAQLVQLVADRRVTCRDTGQRNHDRIVAQCWNWRGVEIASAMVRTGWAVDWSTFSKGRYQPSQQAAQRARAGMYRFGVQPWR</sequence>
<evidence type="ECO:0000259" key="2">
    <source>
        <dbReference type="PROSITE" id="PS50830"/>
    </source>
</evidence>
<comment type="caution">
    <text evidence="3">The sequence shown here is derived from an EMBL/GenBank/DDBJ whole genome shotgun (WGS) entry which is preliminary data.</text>
</comment>
<dbReference type="InterPro" id="IPR016071">
    <property type="entry name" value="Staphylococal_nuclease_OB-fold"/>
</dbReference>
<dbReference type="Pfam" id="PF00565">
    <property type="entry name" value="SNase"/>
    <property type="match status" value="1"/>
</dbReference>
<evidence type="ECO:0000313" key="3">
    <source>
        <dbReference type="EMBL" id="TKW64658.1"/>
    </source>
</evidence>
<dbReference type="Gene3D" id="2.40.50.90">
    <property type="match status" value="1"/>
</dbReference>
<feature type="signal peptide" evidence="1">
    <location>
        <begin position="1"/>
        <end position="20"/>
    </location>
</feature>
<dbReference type="EMBL" id="VAFL01000022">
    <property type="protein sequence ID" value="TKW64658.1"/>
    <property type="molecule type" value="Genomic_DNA"/>
</dbReference>
<gene>
    <name evidence="3" type="ORF">DI616_18115</name>
</gene>
<dbReference type="PANTHER" id="PTHR12302">
    <property type="entry name" value="EBNA2 BINDING PROTEIN P100"/>
    <property type="match status" value="1"/>
</dbReference>
<organism evidence="3 4">
    <name type="scientific">Paracoccus denitrificans</name>
    <dbReference type="NCBI Taxonomy" id="266"/>
    <lineage>
        <taxon>Bacteria</taxon>
        <taxon>Pseudomonadati</taxon>
        <taxon>Pseudomonadota</taxon>
        <taxon>Alphaproteobacteria</taxon>
        <taxon>Rhodobacterales</taxon>
        <taxon>Paracoccaceae</taxon>
        <taxon>Paracoccus</taxon>
    </lineage>
</organism>
<dbReference type="PROSITE" id="PS50830">
    <property type="entry name" value="TNASE_3"/>
    <property type="match status" value="1"/>
</dbReference>